<comment type="similarity">
    <text evidence="1">Belongs to the FAD-binding monooxygenase family.</text>
</comment>
<evidence type="ECO:0000256" key="2">
    <source>
        <dbReference type="ARBA" id="ARBA00022630"/>
    </source>
</evidence>
<gene>
    <name evidence="5" type="ORF">FMUND_15553</name>
</gene>
<dbReference type="InterPro" id="IPR036188">
    <property type="entry name" value="FAD/NAD-bd_sf"/>
</dbReference>
<organism evidence="5 6">
    <name type="scientific">Fusarium mundagurra</name>
    <dbReference type="NCBI Taxonomy" id="1567541"/>
    <lineage>
        <taxon>Eukaryota</taxon>
        <taxon>Fungi</taxon>
        <taxon>Dikarya</taxon>
        <taxon>Ascomycota</taxon>
        <taxon>Pezizomycotina</taxon>
        <taxon>Sordariomycetes</taxon>
        <taxon>Hypocreomycetidae</taxon>
        <taxon>Hypocreales</taxon>
        <taxon>Nectriaceae</taxon>
        <taxon>Fusarium</taxon>
        <taxon>Fusarium fujikuroi species complex</taxon>
    </lineage>
</organism>
<dbReference type="AlphaFoldDB" id="A0A8H5XP52"/>
<dbReference type="InterPro" id="IPR051209">
    <property type="entry name" value="FAD-bind_Monooxygenase_sf"/>
</dbReference>
<comment type="caution">
    <text evidence="5">The sequence shown here is derived from an EMBL/GenBank/DDBJ whole genome shotgun (WGS) entry which is preliminary data.</text>
</comment>
<evidence type="ECO:0000313" key="5">
    <source>
        <dbReference type="EMBL" id="KAF5696932.1"/>
    </source>
</evidence>
<keyword evidence="4" id="KW-0560">Oxidoreductase</keyword>
<dbReference type="Proteomes" id="UP000544331">
    <property type="component" value="Unassembled WGS sequence"/>
</dbReference>
<evidence type="ECO:0000313" key="6">
    <source>
        <dbReference type="Proteomes" id="UP000544331"/>
    </source>
</evidence>
<dbReference type="GO" id="GO:0004499">
    <property type="term" value="F:N,N-dimethylaniline monooxygenase activity"/>
    <property type="evidence" value="ECO:0007669"/>
    <property type="project" value="InterPro"/>
</dbReference>
<name>A0A8H5XP52_9HYPO</name>
<dbReference type="PANTHER" id="PTHR42877:SF7">
    <property type="entry name" value="FLAVIN-BINDING MONOOXYGENASE-RELATED"/>
    <property type="match status" value="1"/>
</dbReference>
<dbReference type="GO" id="GO:0050660">
    <property type="term" value="F:flavin adenine dinucleotide binding"/>
    <property type="evidence" value="ECO:0007669"/>
    <property type="project" value="InterPro"/>
</dbReference>
<keyword evidence="3" id="KW-0274">FAD</keyword>
<keyword evidence="6" id="KW-1185">Reference proteome</keyword>
<sequence length="494" mass="55873">MEPLPTAFVPKPIRIVVIGAGISGIQFLKDATTRLPNVNITVYDKNSQEGGTWAENRYPGCACDIPSHAYQYSWNPNPRWSRLYAESAEILDYLKSTVTKFNLRRYIQFGTTCTGAAWDEKNSEWNVTLQRIGTPNDEISVKCDVFIIAIGRLNNWKLPEIEGLDTFQGRVIHTANWPQGLDYHGKDIAVIGNGASSTQCLASLHKDSHDSIKKFETEPDSYFQFRLQIEKKLAYSFRGLWANSNAAEEFTQSAKQHMINKIDDPQALKALLPTEYKAGCRRFTPADKYMEAINKSNVELISTPIKQVEGHAIITTNGQRRTYDMIVCGTGFDLYAPRFPIRGRGAANLSDLWSMDGGYESYLAATVAGFPNFFVFNPPICPVNGSAYPGIERTSDYIIRVIDRLQKDRLRSVCIKQSAQDAFNRWVQSRMPEMVWAEPCSSWYKLPSGKVIVPWPGTILHYYAATEIVRWEDYDLKFDEDEQKFASFGNGASH</sequence>
<dbReference type="InterPro" id="IPR020946">
    <property type="entry name" value="Flavin_mOase-like"/>
</dbReference>
<reference evidence="5 6" key="1">
    <citation type="submission" date="2020-05" db="EMBL/GenBank/DDBJ databases">
        <title>Identification and distribution of gene clusters putatively required for synthesis of sphingolipid metabolism inhibitors in phylogenetically diverse species of the filamentous fungus Fusarium.</title>
        <authorList>
            <person name="Kim H.-S."/>
            <person name="Busman M."/>
            <person name="Brown D.W."/>
            <person name="Divon H."/>
            <person name="Uhlig S."/>
            <person name="Proctor R.H."/>
        </authorList>
    </citation>
    <scope>NUCLEOTIDE SEQUENCE [LARGE SCALE GENOMIC DNA]</scope>
    <source>
        <strain evidence="5 6">NRRL 66235</strain>
    </source>
</reference>
<protein>
    <submittedName>
        <fullName evidence="5">Monooxygenase</fullName>
    </submittedName>
</protein>
<dbReference type="PANTHER" id="PTHR42877">
    <property type="entry name" value="L-ORNITHINE N(5)-MONOOXYGENASE-RELATED"/>
    <property type="match status" value="1"/>
</dbReference>
<evidence type="ECO:0000256" key="1">
    <source>
        <dbReference type="ARBA" id="ARBA00010139"/>
    </source>
</evidence>
<dbReference type="GO" id="GO:0050661">
    <property type="term" value="F:NADP binding"/>
    <property type="evidence" value="ECO:0007669"/>
    <property type="project" value="InterPro"/>
</dbReference>
<dbReference type="EMBL" id="JAAOAN010001106">
    <property type="protein sequence ID" value="KAF5696932.1"/>
    <property type="molecule type" value="Genomic_DNA"/>
</dbReference>
<keyword evidence="5" id="KW-0503">Monooxygenase</keyword>
<accession>A0A8H5XP52</accession>
<dbReference type="Pfam" id="PF00743">
    <property type="entry name" value="FMO-like"/>
    <property type="match status" value="1"/>
</dbReference>
<keyword evidence="2" id="KW-0285">Flavoprotein</keyword>
<proteinExistence type="inferred from homology"/>
<dbReference type="Gene3D" id="3.50.50.60">
    <property type="entry name" value="FAD/NAD(P)-binding domain"/>
    <property type="match status" value="2"/>
</dbReference>
<dbReference type="OrthoDB" id="74360at2759"/>
<evidence type="ECO:0000256" key="4">
    <source>
        <dbReference type="ARBA" id="ARBA00023002"/>
    </source>
</evidence>
<evidence type="ECO:0000256" key="3">
    <source>
        <dbReference type="ARBA" id="ARBA00022827"/>
    </source>
</evidence>
<dbReference type="SUPFAM" id="SSF51905">
    <property type="entry name" value="FAD/NAD(P)-binding domain"/>
    <property type="match status" value="3"/>
</dbReference>